<dbReference type="InterPro" id="IPR036249">
    <property type="entry name" value="Thioredoxin-like_sf"/>
</dbReference>
<gene>
    <name evidence="2" type="ORF">KIH74_31730</name>
</gene>
<comment type="caution">
    <text evidence="2">The sequence shown here is derived from an EMBL/GenBank/DDBJ whole genome shotgun (WGS) entry which is preliminary data.</text>
</comment>
<dbReference type="Proteomes" id="UP001197247">
    <property type="component" value="Unassembled WGS sequence"/>
</dbReference>
<organism evidence="2 3">
    <name type="scientific">Kineosporia corallincola</name>
    <dbReference type="NCBI Taxonomy" id="2835133"/>
    <lineage>
        <taxon>Bacteria</taxon>
        <taxon>Bacillati</taxon>
        <taxon>Actinomycetota</taxon>
        <taxon>Actinomycetes</taxon>
        <taxon>Kineosporiales</taxon>
        <taxon>Kineosporiaceae</taxon>
        <taxon>Kineosporia</taxon>
    </lineage>
</organism>
<name>A0ABS5TRZ9_9ACTN</name>
<dbReference type="Gene3D" id="3.40.30.10">
    <property type="entry name" value="Glutaredoxin"/>
    <property type="match status" value="1"/>
</dbReference>
<protein>
    <submittedName>
        <fullName evidence="2">Redoxin domain-containing protein</fullName>
    </submittedName>
</protein>
<sequence>MRVRAPRLRGRGWLNSPGLSLEELRGRFVLLDFWTSACVNCVHVIEELRPLEERYAGLLTVIGVHSPKFPHEATSSAVAGAVERYRVRHPVLDDPDLLTWDSYAVNAWPTLVLVDPRGYVVAQVSGEGHVAELAGLIDELRVLHAGELPEDAGAGDAVTRTRRPVAPGGADLRFPGGLLALPPGPASPDHRILVSDTGNQRLLLTRGDSSTVIGSGERGLADGPASAARFADPLGLALLPPEAAARAGYDVVIADSGNDALRGLRLHDLSTVTVATGISTPGDVAWFDGRIVVAVTGRHQLWGVDPVTGSTHVYAGTGKEGLVDGPAAGAWFAQPSGLSVGAGGLWVADAESSALRLVWTPDDGPVQVRTAVGQGLFEFGREDGDGWDARLQHPLGVQVLPDGTVAVADTFNGSVRRYDPVTDQVSTLHENLGEPSALIVVHHQMHVADAARHQVHRLGLETGPAPANPAVRLPVHDVNGGTIRLDVAFSPPPGEEVDLREGDQTWLGVTAHPPTLLRAGAGGGSGLTRELTFDDRISGGRTDGWLLVEARAASCDVDQGPGAVCYLHRRRWELPVRLIPGTATVLELVL</sequence>
<proteinExistence type="predicted"/>
<feature type="domain" description="Thioredoxin" evidence="1">
    <location>
        <begin position="1"/>
        <end position="142"/>
    </location>
</feature>
<dbReference type="SUPFAM" id="SSF101898">
    <property type="entry name" value="NHL repeat"/>
    <property type="match status" value="1"/>
</dbReference>
<dbReference type="PANTHER" id="PTHR46388">
    <property type="entry name" value="NHL REPEAT-CONTAINING PROTEIN 2"/>
    <property type="match status" value="1"/>
</dbReference>
<dbReference type="Gene3D" id="2.120.10.30">
    <property type="entry name" value="TolB, C-terminal domain"/>
    <property type="match status" value="2"/>
</dbReference>
<dbReference type="RefSeq" id="WP_214160098.1">
    <property type="nucleotide sequence ID" value="NZ_JAHBAY010000018.1"/>
</dbReference>
<dbReference type="EMBL" id="JAHBAY010000018">
    <property type="protein sequence ID" value="MBT0773559.1"/>
    <property type="molecule type" value="Genomic_DNA"/>
</dbReference>
<dbReference type="PROSITE" id="PS51352">
    <property type="entry name" value="THIOREDOXIN_2"/>
    <property type="match status" value="1"/>
</dbReference>
<dbReference type="PANTHER" id="PTHR46388:SF2">
    <property type="entry name" value="NHL REPEAT-CONTAINING PROTEIN 2"/>
    <property type="match status" value="1"/>
</dbReference>
<evidence type="ECO:0000313" key="2">
    <source>
        <dbReference type="EMBL" id="MBT0773559.1"/>
    </source>
</evidence>
<dbReference type="InterPro" id="IPR011042">
    <property type="entry name" value="6-blade_b-propeller_TolB-like"/>
</dbReference>
<keyword evidence="3" id="KW-1185">Reference proteome</keyword>
<dbReference type="Pfam" id="PF13905">
    <property type="entry name" value="Thioredoxin_8"/>
    <property type="match status" value="1"/>
</dbReference>
<reference evidence="2 3" key="1">
    <citation type="submission" date="2021-05" db="EMBL/GenBank/DDBJ databases">
        <title>Kineosporia and Streptomyces sp. nov. two new marine actinobacteria isolated from Coral.</title>
        <authorList>
            <person name="Buangrab K."/>
            <person name="Sutthacheep M."/>
            <person name="Yeemin T."/>
            <person name="Harunari E."/>
            <person name="Igarashi Y."/>
            <person name="Kanchanasin P."/>
            <person name="Tanasupawat S."/>
            <person name="Phongsopitanun W."/>
        </authorList>
    </citation>
    <scope>NUCLEOTIDE SEQUENCE [LARGE SCALE GENOMIC DNA]</scope>
    <source>
        <strain evidence="2 3">J2-2</strain>
    </source>
</reference>
<dbReference type="InterPro" id="IPR013766">
    <property type="entry name" value="Thioredoxin_domain"/>
</dbReference>
<dbReference type="SUPFAM" id="SSF52833">
    <property type="entry name" value="Thioredoxin-like"/>
    <property type="match status" value="1"/>
</dbReference>
<dbReference type="InterPro" id="IPR012336">
    <property type="entry name" value="Thioredoxin-like_fold"/>
</dbReference>
<accession>A0ABS5TRZ9</accession>
<evidence type="ECO:0000313" key="3">
    <source>
        <dbReference type="Proteomes" id="UP001197247"/>
    </source>
</evidence>
<evidence type="ECO:0000259" key="1">
    <source>
        <dbReference type="PROSITE" id="PS51352"/>
    </source>
</evidence>